<organism evidence="2 3">
    <name type="scientific">Cylicocyclus nassatus</name>
    <name type="common">Nematode worm</name>
    <dbReference type="NCBI Taxonomy" id="53992"/>
    <lineage>
        <taxon>Eukaryota</taxon>
        <taxon>Metazoa</taxon>
        <taxon>Ecdysozoa</taxon>
        <taxon>Nematoda</taxon>
        <taxon>Chromadorea</taxon>
        <taxon>Rhabditida</taxon>
        <taxon>Rhabditina</taxon>
        <taxon>Rhabditomorpha</taxon>
        <taxon>Strongyloidea</taxon>
        <taxon>Strongylidae</taxon>
        <taxon>Cylicocyclus</taxon>
    </lineage>
</organism>
<accession>A0AA36M2W0</accession>
<name>A0AA36M2W0_CYLNA</name>
<dbReference type="Pfam" id="PF05380">
    <property type="entry name" value="Peptidase_A17"/>
    <property type="match status" value="1"/>
</dbReference>
<evidence type="ECO:0000313" key="2">
    <source>
        <dbReference type="EMBL" id="CAJ0596734.1"/>
    </source>
</evidence>
<dbReference type="EMBL" id="CATQJL010000223">
    <property type="protein sequence ID" value="CAJ0596734.1"/>
    <property type="molecule type" value="Genomic_DNA"/>
</dbReference>
<dbReference type="Proteomes" id="UP001176961">
    <property type="component" value="Unassembled WGS sequence"/>
</dbReference>
<gene>
    <name evidence="2" type="ORF">CYNAS_LOCUS8717</name>
</gene>
<reference evidence="2" key="1">
    <citation type="submission" date="2023-07" db="EMBL/GenBank/DDBJ databases">
        <authorList>
            <consortium name="CYATHOMIX"/>
        </authorList>
    </citation>
    <scope>NUCLEOTIDE SEQUENCE</scope>
    <source>
        <strain evidence="2">N/A</strain>
    </source>
</reference>
<comment type="caution">
    <text evidence="2">The sequence shown here is derived from an EMBL/GenBank/DDBJ whole genome shotgun (WGS) entry which is preliminary data.</text>
</comment>
<dbReference type="InterPro" id="IPR008042">
    <property type="entry name" value="Retrotrans_Pao"/>
</dbReference>
<protein>
    <recommendedName>
        <fullName evidence="1">DUF5641 domain-containing protein</fullName>
    </recommendedName>
</protein>
<dbReference type="InterPro" id="IPR040676">
    <property type="entry name" value="DUF5641"/>
</dbReference>
<sequence>MFIQDLWEFGYDWDDPLTEADIEKWNTIVQEISDFHSQVPRHHGVTCDNAYDLVLCSDASKRVYATAVYILTRHANDSPRPTLLFAKAKLAPPGAITIPRMELLACHMAAKTAKILISQCKIIRRVLDELRADNIATGFYYLNTDNNPADCATRGLTATELQDHLWWTGPSFFATPSSQWPWKSLEPSVSSLPGAEAEELKAVTTSTNTISEPYVSFVPFTRTNSYIKLIRVTAYVLKFLARVRHRVETRCHREHQDVQSILGTMDITPVVTPDDFTTAESLLIREHYREGQQQLDSPSMKKFRTTCDKDGNIRVDRRMSNAQTDNSTNPILILSDHPLCYMLIIDRSYARTVSLAGPPRVGEVVLVRQDAHRSTWPLALILELNASSDGNVRSAKIRTAKKKILKRSINHLVPLEIVADDDTIPERSRALCSKGCPF</sequence>
<dbReference type="Pfam" id="PF18701">
    <property type="entry name" value="DUF5641"/>
    <property type="match status" value="1"/>
</dbReference>
<feature type="domain" description="DUF5641" evidence="1">
    <location>
        <begin position="359"/>
        <end position="415"/>
    </location>
</feature>
<dbReference type="AlphaFoldDB" id="A0AA36M2W0"/>
<keyword evidence="3" id="KW-1185">Reference proteome</keyword>
<proteinExistence type="predicted"/>
<dbReference type="PANTHER" id="PTHR47331">
    <property type="entry name" value="PHD-TYPE DOMAIN-CONTAINING PROTEIN"/>
    <property type="match status" value="1"/>
</dbReference>
<evidence type="ECO:0000313" key="3">
    <source>
        <dbReference type="Proteomes" id="UP001176961"/>
    </source>
</evidence>
<evidence type="ECO:0000259" key="1">
    <source>
        <dbReference type="Pfam" id="PF18701"/>
    </source>
</evidence>